<feature type="compositionally biased region" description="Polar residues" evidence="4">
    <location>
        <begin position="339"/>
        <end position="354"/>
    </location>
</feature>
<feature type="compositionally biased region" description="Basic and acidic residues" evidence="4">
    <location>
        <begin position="988"/>
        <end position="1011"/>
    </location>
</feature>
<evidence type="ECO:0000313" key="5">
    <source>
        <dbReference type="EMBL" id="KAK3107082.1"/>
    </source>
</evidence>
<dbReference type="Pfam" id="PF12796">
    <property type="entry name" value="Ank_2"/>
    <property type="match status" value="2"/>
</dbReference>
<dbReference type="PROSITE" id="PS50297">
    <property type="entry name" value="ANK_REP_REGION"/>
    <property type="match status" value="2"/>
</dbReference>
<feature type="region of interest" description="Disordered" evidence="4">
    <location>
        <begin position="317"/>
        <end position="390"/>
    </location>
</feature>
<dbReference type="AlphaFoldDB" id="A0AA88YRP5"/>
<feature type="region of interest" description="Disordered" evidence="4">
    <location>
        <begin position="638"/>
        <end position="695"/>
    </location>
</feature>
<proteinExistence type="predicted"/>
<feature type="region of interest" description="Disordered" evidence="4">
    <location>
        <begin position="988"/>
        <end position="1086"/>
    </location>
</feature>
<organism evidence="5 6">
    <name type="scientific">Pinctada imbricata</name>
    <name type="common">Atlantic pearl-oyster</name>
    <name type="synonym">Pinctada martensii</name>
    <dbReference type="NCBI Taxonomy" id="66713"/>
    <lineage>
        <taxon>Eukaryota</taxon>
        <taxon>Metazoa</taxon>
        <taxon>Spiralia</taxon>
        <taxon>Lophotrochozoa</taxon>
        <taxon>Mollusca</taxon>
        <taxon>Bivalvia</taxon>
        <taxon>Autobranchia</taxon>
        <taxon>Pteriomorphia</taxon>
        <taxon>Pterioida</taxon>
        <taxon>Pterioidea</taxon>
        <taxon>Pteriidae</taxon>
        <taxon>Pinctada</taxon>
    </lineage>
</organism>
<gene>
    <name evidence="5" type="ORF">FSP39_006738</name>
</gene>
<dbReference type="Gene3D" id="1.25.40.20">
    <property type="entry name" value="Ankyrin repeat-containing domain"/>
    <property type="match status" value="1"/>
</dbReference>
<feature type="compositionally biased region" description="Basic and acidic residues" evidence="4">
    <location>
        <begin position="678"/>
        <end position="695"/>
    </location>
</feature>
<dbReference type="EMBL" id="VSWD01000002">
    <property type="protein sequence ID" value="KAK3107082.1"/>
    <property type="molecule type" value="Genomic_DNA"/>
</dbReference>
<comment type="caution">
    <text evidence="5">The sequence shown here is derived from an EMBL/GenBank/DDBJ whole genome shotgun (WGS) entry which is preliminary data.</text>
</comment>
<dbReference type="PROSITE" id="PS50088">
    <property type="entry name" value="ANK_REPEAT"/>
    <property type="match status" value="3"/>
</dbReference>
<feature type="repeat" description="ANK" evidence="3">
    <location>
        <begin position="552"/>
        <end position="584"/>
    </location>
</feature>
<feature type="region of interest" description="Disordered" evidence="4">
    <location>
        <begin position="260"/>
        <end position="282"/>
    </location>
</feature>
<feature type="region of interest" description="Disordered" evidence="4">
    <location>
        <begin position="221"/>
        <end position="244"/>
    </location>
</feature>
<feature type="compositionally biased region" description="Polar residues" evidence="4">
    <location>
        <begin position="271"/>
        <end position="282"/>
    </location>
</feature>
<feature type="region of interest" description="Disordered" evidence="4">
    <location>
        <begin position="1109"/>
        <end position="1135"/>
    </location>
</feature>
<feature type="compositionally biased region" description="Polar residues" evidence="4">
    <location>
        <begin position="362"/>
        <end position="382"/>
    </location>
</feature>
<sequence>MSKRGRPRTRTTSGHEKQSVARPTKHVEQDRESADRIAAAEAMSALSSLVILPNNPGDISGADSVEIKTEIDDDSDDAAGPNPRQAKRTGAGAPKRGKPRSRGRGGRRESPRTNVDLIANQKTDKTETRTGKRGRAKNSNNSSNKQVTQQSTPSPTKNNATLIAANLNKMVQQNLESQNKALKNEESSIHKSQLNTLSIHPSVKTSLHHLIQLRQLGIDPSNIQLPPEQHGKDGAENSGNPGELLSSSFLRLPLTISASTSGEKTDRKCASPSSTASNDSIELTQSAVDSILLAGVKHDSSHEASLPLKKRRLQAYQDGEEEAKRGHTVTVDLSRESDQSQTAGLQATLTSEGSMSMKESRTSTTRGPDGDTTAQQGNTTPSGGLKSGINVDPRTSLMLLNEVQMALRQDEDGDLPLHIAVVHENIVMVQKFVHLMSITGKSVDKYNKAQQTPLHLAIELKFEEAVKVLLLAGANPNLVNRHGESAVHMVVKLGCVQILYLLLTKSHHKVDVNCRDFQGLSPLHVAVMKNNMQSVKLLLRAGADINMQDGKSGRTSLFYAVEAENMEMVKYLQSSFANIEMTNYAGITAIMTAQARGYSDIASMLLRGLDTKSYMEHKEKEKVLIPKEKKMPLPRIPSKSHLIVPENGTPATKVQRSDYYPESSTSHQVSMVTEDDAEAHSSVEPESSEVKDISERSNIPSFHGVKLKLHPIADKLSIVYYTNQAGQNVIVGKMCGTQFIGIPTLNSTAKANMQRENFINSQPSVVDVNIEREEEVTALTSDGEGEGHTGREVVEEEENEVMDLTMSRSAGSDQKSNHKTISQSCHSVDSYVRDMGQQSSTGEATSYNSRHYMDDVNHMKHNAEPGAGTNSVSSVVNDHKISDVQHNPVTNNASPLTGPKQNTAVSETAYFPANNISADGENISILQQRAAIISSILRNTALLTNHQVYPLPVIPKVPEKASNSDGPRVKVEREPQVSPLYNRGSHVVVDKEVDNNGKTADIHERVGHEDSVQNEITESPRKTKSGKERKSIKKEKSIGGAKNRPKDTKKEDKTAVRSKSPTLRTDNNGKTKEGIIAPKPANQSFGNITNITASVASSLQAKLLGMMGNKPLNLTTTDRNVSEESKTKEVPVTSS</sequence>
<name>A0AA88YRP5_PINIB</name>
<feature type="region of interest" description="Disordered" evidence="4">
    <location>
        <begin position="51"/>
        <end position="158"/>
    </location>
</feature>
<reference evidence="5" key="1">
    <citation type="submission" date="2019-08" db="EMBL/GenBank/DDBJ databases">
        <title>The improved chromosome-level genome for the pearl oyster Pinctada fucata martensii using PacBio sequencing and Hi-C.</title>
        <authorList>
            <person name="Zheng Z."/>
        </authorList>
    </citation>
    <scope>NUCLEOTIDE SEQUENCE</scope>
    <source>
        <strain evidence="5">ZZ-2019</strain>
        <tissue evidence="5">Adductor muscle</tissue>
    </source>
</reference>
<evidence type="ECO:0000256" key="3">
    <source>
        <dbReference type="PROSITE-ProRule" id="PRU00023"/>
    </source>
</evidence>
<keyword evidence="2 3" id="KW-0040">ANK repeat</keyword>
<feature type="compositionally biased region" description="Polar residues" evidence="4">
    <location>
        <begin position="662"/>
        <end position="671"/>
    </location>
</feature>
<dbReference type="SMART" id="SM00248">
    <property type="entry name" value="ANK"/>
    <property type="match status" value="6"/>
</dbReference>
<feature type="compositionally biased region" description="Polar residues" evidence="4">
    <location>
        <begin position="137"/>
        <end position="158"/>
    </location>
</feature>
<dbReference type="SUPFAM" id="SSF48403">
    <property type="entry name" value="Ankyrin repeat"/>
    <property type="match status" value="1"/>
</dbReference>
<evidence type="ECO:0000256" key="4">
    <source>
        <dbReference type="SAM" id="MobiDB-lite"/>
    </source>
</evidence>
<evidence type="ECO:0000256" key="1">
    <source>
        <dbReference type="ARBA" id="ARBA00022737"/>
    </source>
</evidence>
<feature type="region of interest" description="Disordered" evidence="4">
    <location>
        <begin position="1"/>
        <end position="35"/>
    </location>
</feature>
<dbReference type="InterPro" id="IPR002110">
    <property type="entry name" value="Ankyrin_rpt"/>
</dbReference>
<feature type="repeat" description="ANK" evidence="3">
    <location>
        <begin position="449"/>
        <end position="481"/>
    </location>
</feature>
<feature type="compositionally biased region" description="Basic and acidic residues" evidence="4">
    <location>
        <begin position="1120"/>
        <end position="1129"/>
    </location>
</feature>
<evidence type="ECO:0000313" key="6">
    <source>
        <dbReference type="Proteomes" id="UP001186944"/>
    </source>
</evidence>
<dbReference type="InterPro" id="IPR036770">
    <property type="entry name" value="Ankyrin_rpt-contain_sf"/>
</dbReference>
<keyword evidence="6" id="KW-1185">Reference proteome</keyword>
<dbReference type="PANTHER" id="PTHR24198">
    <property type="entry name" value="ANKYRIN REPEAT AND PROTEIN KINASE DOMAIN-CONTAINING PROTEIN"/>
    <property type="match status" value="1"/>
</dbReference>
<accession>A0AA88YRP5</accession>
<feature type="compositionally biased region" description="Basic and acidic residues" evidence="4">
    <location>
        <begin position="1018"/>
        <end position="1037"/>
    </location>
</feature>
<evidence type="ECO:0000256" key="2">
    <source>
        <dbReference type="ARBA" id="ARBA00023043"/>
    </source>
</evidence>
<feature type="compositionally biased region" description="Polar residues" evidence="4">
    <location>
        <begin position="1057"/>
        <end position="1066"/>
    </location>
</feature>
<feature type="compositionally biased region" description="Basic residues" evidence="4">
    <location>
        <begin position="95"/>
        <end position="105"/>
    </location>
</feature>
<dbReference type="Proteomes" id="UP001186944">
    <property type="component" value="Unassembled WGS sequence"/>
</dbReference>
<dbReference type="PANTHER" id="PTHR24198:SF165">
    <property type="entry name" value="ANKYRIN REPEAT-CONTAINING PROTEIN-RELATED"/>
    <property type="match status" value="1"/>
</dbReference>
<feature type="compositionally biased region" description="Basic and acidic residues" evidence="4">
    <location>
        <begin position="1044"/>
        <end position="1055"/>
    </location>
</feature>
<keyword evidence="1" id="KW-0677">Repeat</keyword>
<protein>
    <submittedName>
        <fullName evidence="5">Uncharacterized protein</fullName>
    </submittedName>
</protein>
<feature type="repeat" description="ANK" evidence="3">
    <location>
        <begin position="518"/>
        <end position="550"/>
    </location>
</feature>
<feature type="compositionally biased region" description="Basic and acidic residues" evidence="4">
    <location>
        <begin position="13"/>
        <end position="35"/>
    </location>
</feature>